<evidence type="ECO:0000256" key="5">
    <source>
        <dbReference type="ARBA" id="ARBA00022801"/>
    </source>
</evidence>
<dbReference type="Gene3D" id="2.60.120.290">
    <property type="entry name" value="Spermadhesin, CUB domain"/>
    <property type="match status" value="5"/>
</dbReference>
<dbReference type="OrthoDB" id="10012881at2759"/>
<evidence type="ECO:0000256" key="2">
    <source>
        <dbReference type="ARBA" id="ARBA00022670"/>
    </source>
</evidence>
<evidence type="ECO:0000256" key="10">
    <source>
        <dbReference type="RuleBase" id="RU363034"/>
    </source>
</evidence>
<feature type="domain" description="CUB" evidence="11">
    <location>
        <begin position="430"/>
        <end position="550"/>
    </location>
</feature>
<keyword evidence="8" id="KW-0325">Glycoprotein</keyword>
<keyword evidence="2 10" id="KW-0645">Protease</keyword>
<dbReference type="Gene3D" id="2.40.10.10">
    <property type="entry name" value="Trypsin-like serine proteases"/>
    <property type="match status" value="1"/>
</dbReference>
<dbReference type="PANTHER" id="PTHR24255:SF31">
    <property type="entry name" value="CUBILIN-LIKE PROTEIN"/>
    <property type="match status" value="1"/>
</dbReference>
<comment type="caution">
    <text evidence="13">The sequence shown here is derived from an EMBL/GenBank/DDBJ whole genome shotgun (WGS) entry which is preliminary data.</text>
</comment>
<evidence type="ECO:0000313" key="13">
    <source>
        <dbReference type="EMBL" id="CAD5120578.1"/>
    </source>
</evidence>
<keyword evidence="1" id="KW-0768">Sushi</keyword>
<dbReference type="FunFam" id="2.60.120.290:FF:000005">
    <property type="entry name" value="Procollagen C-endopeptidase enhancer 1"/>
    <property type="match status" value="2"/>
</dbReference>
<dbReference type="SMART" id="SM00020">
    <property type="entry name" value="Tryp_SPc"/>
    <property type="match status" value="1"/>
</dbReference>
<feature type="domain" description="CUB" evidence="11">
    <location>
        <begin position="297"/>
        <end position="415"/>
    </location>
</feature>
<dbReference type="InterPro" id="IPR001254">
    <property type="entry name" value="Trypsin_dom"/>
</dbReference>
<dbReference type="Pfam" id="PF00089">
    <property type="entry name" value="Trypsin"/>
    <property type="match status" value="1"/>
</dbReference>
<keyword evidence="7" id="KW-1015">Disulfide bond</keyword>
<reference evidence="13 14" key="1">
    <citation type="submission" date="2020-08" db="EMBL/GenBank/DDBJ databases">
        <authorList>
            <person name="Hejnol A."/>
        </authorList>
    </citation>
    <scope>NUCLEOTIDE SEQUENCE [LARGE SCALE GENOMIC DNA]</scope>
</reference>
<dbReference type="SUPFAM" id="SSF49854">
    <property type="entry name" value="Spermadhesin, CUB domain"/>
    <property type="match status" value="5"/>
</dbReference>
<dbReference type="InterPro" id="IPR001314">
    <property type="entry name" value="Peptidase_S1A"/>
</dbReference>
<dbReference type="GO" id="GO:0006508">
    <property type="term" value="P:proteolysis"/>
    <property type="evidence" value="ECO:0007669"/>
    <property type="project" value="UniProtKB-KW"/>
</dbReference>
<dbReference type="SMART" id="SM00042">
    <property type="entry name" value="CUB"/>
    <property type="match status" value="5"/>
</dbReference>
<keyword evidence="5 10" id="KW-0378">Hydrolase</keyword>
<dbReference type="Proteomes" id="UP000549394">
    <property type="component" value="Unassembled WGS sequence"/>
</dbReference>
<evidence type="ECO:0000256" key="3">
    <source>
        <dbReference type="ARBA" id="ARBA00022729"/>
    </source>
</evidence>
<dbReference type="GO" id="GO:0005615">
    <property type="term" value="C:extracellular space"/>
    <property type="evidence" value="ECO:0007669"/>
    <property type="project" value="TreeGrafter"/>
</dbReference>
<dbReference type="GO" id="GO:0009566">
    <property type="term" value="P:fertilization"/>
    <property type="evidence" value="ECO:0007669"/>
    <property type="project" value="UniProtKB-ARBA"/>
</dbReference>
<keyword evidence="6 10" id="KW-0720">Serine protease</keyword>
<evidence type="ECO:0000256" key="4">
    <source>
        <dbReference type="ARBA" id="ARBA00022737"/>
    </source>
</evidence>
<dbReference type="GO" id="GO:0004252">
    <property type="term" value="F:serine-type endopeptidase activity"/>
    <property type="evidence" value="ECO:0007669"/>
    <property type="project" value="InterPro"/>
</dbReference>
<proteinExistence type="predicted"/>
<dbReference type="InterPro" id="IPR043504">
    <property type="entry name" value="Peptidase_S1_PA_chymotrypsin"/>
</dbReference>
<evidence type="ECO:0000256" key="1">
    <source>
        <dbReference type="ARBA" id="ARBA00022659"/>
    </source>
</evidence>
<evidence type="ECO:0000256" key="8">
    <source>
        <dbReference type="ARBA" id="ARBA00023180"/>
    </source>
</evidence>
<sequence length="948" mass="104550">MIPQECLGESKQLNADVGGEITSPNYPRKYPTSLDCEYIVKSSTGKVKIDFDDFDVEEDHSGDCEYDYLEITYVSNGSPVKSTKYCGNKKPASLSTNYDTVRVKFHSDAFTSNNKGFKLTYSATGKQQEYRPIAGCDGRQTVVSDPDVRLVGPLTTSGQYPPNSDCYFLIQAPTGYHVSLKFDQFDIQSSFACREDSIEIYDGPNEASDPSIGPFCNNNKPKNGYIDFDKNSALVHFSSNENGGGSGFIIKFQFVKNPVPTTTPRPTTTKAPVPTTPEPTVSFHKLSKDVLKRTPGCNGSPKKITTESGFKSPIVSSANVVPSNADCSYLIEAPEDKLIEFGFSFFDFGSLKCDTDYVEIFDGDSASATSLAKVCNGHKLQPEEILPSSGRHLFIRLVSSSNPSGAGFEGVITFIKKSLSSEILAKTPGCQGSPAKITSSSKMLVSPGYGVLDTYPEDANCQWLIEAPADFVVRLTFKTFDIEEEFSCLFDSLTAYDGQNFDERVLLGKYCNEHSPTSEGITSSNNKLLLQFASDGTNSFKGFEAKIEFIKRDYIRKVHPGCGGKTLTLTAPEGEFRSPMYNVEKQYPNMARCAWSIEVVSGKLVHLTFSMFSVEETMGCTNDHVNIYEVIDGEKKLLKRLCGDEIPDEITASNNKLYIEFKSDATVMDKGFIATYSQKDVPTVETCGSPKILPKFGRIVGGIEANPHSWPWQISLRAQTQRSYTNDDYGHVCGGSIINSRWIVTAAHCVNGGKNYPMNFWRILVGEHDRSKTDRSQKYHKVDKLIIHENYDTRGYHNDIALFKTTTEIKFNNEVQPICLTKEHVEADKLCFTTGWGATHFGDSKGSAKLQQVILPVVGHEQCSKPDYLGMSVNKKEMVCAGYPEGQKDACQGDSGGPLVCSKGPDGRYYLHGITSWGVGCAMAKKPGVFTRVSSYVDWINAQISKNS</sequence>
<dbReference type="FunFam" id="2.60.120.290:FF:000003">
    <property type="entry name" value="Neuropilin"/>
    <property type="match status" value="1"/>
</dbReference>
<evidence type="ECO:0000256" key="9">
    <source>
        <dbReference type="PROSITE-ProRule" id="PRU00059"/>
    </source>
</evidence>
<protein>
    <submittedName>
        <fullName evidence="13">DgyrCDS9143</fullName>
    </submittedName>
</protein>
<dbReference type="PROSITE" id="PS01180">
    <property type="entry name" value="CUB"/>
    <property type="match status" value="5"/>
</dbReference>
<feature type="domain" description="Peptidase S1" evidence="12">
    <location>
        <begin position="699"/>
        <end position="945"/>
    </location>
</feature>
<dbReference type="PRINTS" id="PR00722">
    <property type="entry name" value="CHYMOTRYPSIN"/>
</dbReference>
<dbReference type="InterPro" id="IPR018114">
    <property type="entry name" value="TRYPSIN_HIS"/>
</dbReference>
<gene>
    <name evidence="13" type="ORF">DGYR_LOCUS8657</name>
</gene>
<dbReference type="PROSITE" id="PS00134">
    <property type="entry name" value="TRYPSIN_HIS"/>
    <property type="match status" value="1"/>
</dbReference>
<evidence type="ECO:0000259" key="12">
    <source>
        <dbReference type="PROSITE" id="PS50240"/>
    </source>
</evidence>
<dbReference type="PROSITE" id="PS50240">
    <property type="entry name" value="TRYPSIN_DOM"/>
    <property type="match status" value="1"/>
</dbReference>
<feature type="domain" description="CUB" evidence="11">
    <location>
        <begin position="562"/>
        <end position="679"/>
    </location>
</feature>
<dbReference type="Pfam" id="PF00431">
    <property type="entry name" value="CUB"/>
    <property type="match status" value="5"/>
</dbReference>
<dbReference type="InterPro" id="IPR009003">
    <property type="entry name" value="Peptidase_S1_PA"/>
</dbReference>
<dbReference type="SUPFAM" id="SSF50494">
    <property type="entry name" value="Trypsin-like serine proteases"/>
    <property type="match status" value="1"/>
</dbReference>
<organism evidence="13 14">
    <name type="scientific">Dimorphilus gyrociliatus</name>
    <dbReference type="NCBI Taxonomy" id="2664684"/>
    <lineage>
        <taxon>Eukaryota</taxon>
        <taxon>Metazoa</taxon>
        <taxon>Spiralia</taxon>
        <taxon>Lophotrochozoa</taxon>
        <taxon>Annelida</taxon>
        <taxon>Polychaeta</taxon>
        <taxon>Polychaeta incertae sedis</taxon>
        <taxon>Dinophilidae</taxon>
        <taxon>Dimorphilus</taxon>
    </lineage>
</organism>
<keyword evidence="3" id="KW-0732">Signal</keyword>
<dbReference type="PROSITE" id="PS00135">
    <property type="entry name" value="TRYPSIN_SER"/>
    <property type="match status" value="1"/>
</dbReference>
<keyword evidence="14" id="KW-1185">Reference proteome</keyword>
<dbReference type="InterPro" id="IPR033116">
    <property type="entry name" value="TRYPSIN_SER"/>
</dbReference>
<dbReference type="PANTHER" id="PTHR24255">
    <property type="entry name" value="COMPLEMENT COMPONENT 1, S SUBCOMPONENT-RELATED"/>
    <property type="match status" value="1"/>
</dbReference>
<dbReference type="CDD" id="cd00041">
    <property type="entry name" value="CUB"/>
    <property type="match status" value="5"/>
</dbReference>
<evidence type="ECO:0000259" key="11">
    <source>
        <dbReference type="PROSITE" id="PS01180"/>
    </source>
</evidence>
<dbReference type="AlphaFoldDB" id="A0A7I8VYD7"/>
<dbReference type="FunFam" id="2.40.10.10:FF:000003">
    <property type="entry name" value="Transmembrane serine protease 3"/>
    <property type="match status" value="1"/>
</dbReference>
<evidence type="ECO:0000256" key="7">
    <source>
        <dbReference type="ARBA" id="ARBA00023157"/>
    </source>
</evidence>
<dbReference type="InterPro" id="IPR035914">
    <property type="entry name" value="Sperma_CUB_dom_sf"/>
</dbReference>
<feature type="domain" description="CUB" evidence="11">
    <location>
        <begin position="136"/>
        <end position="255"/>
    </location>
</feature>
<evidence type="ECO:0000313" key="14">
    <source>
        <dbReference type="Proteomes" id="UP000549394"/>
    </source>
</evidence>
<name>A0A7I8VYD7_9ANNE</name>
<dbReference type="EMBL" id="CAJFCJ010000012">
    <property type="protein sequence ID" value="CAD5120578.1"/>
    <property type="molecule type" value="Genomic_DNA"/>
</dbReference>
<dbReference type="CDD" id="cd00190">
    <property type="entry name" value="Tryp_SPc"/>
    <property type="match status" value="1"/>
</dbReference>
<accession>A0A7I8VYD7</accession>
<dbReference type="InterPro" id="IPR000859">
    <property type="entry name" value="CUB_dom"/>
</dbReference>
<keyword evidence="4" id="KW-0677">Repeat</keyword>
<feature type="domain" description="CUB" evidence="11">
    <location>
        <begin position="6"/>
        <end position="124"/>
    </location>
</feature>
<comment type="caution">
    <text evidence="9">Lacks conserved residue(s) required for the propagation of feature annotation.</text>
</comment>
<evidence type="ECO:0000256" key="6">
    <source>
        <dbReference type="ARBA" id="ARBA00022825"/>
    </source>
</evidence>